<evidence type="ECO:0000256" key="1">
    <source>
        <dbReference type="SAM" id="MobiDB-lite"/>
    </source>
</evidence>
<dbReference type="KEGG" id="rcr:NCTC10994_02669"/>
<protein>
    <submittedName>
        <fullName evidence="3">Esterase/lipase</fullName>
    </submittedName>
</protein>
<dbReference type="InterPro" id="IPR000073">
    <property type="entry name" value="AB_hydrolase_1"/>
</dbReference>
<dbReference type="InterPro" id="IPR029058">
    <property type="entry name" value="AB_hydrolase_fold"/>
</dbReference>
<keyword evidence="4" id="KW-1185">Reference proteome</keyword>
<sequence length="387" mass="42230">MLPPCSPGDWDDDRRRRRLRDTRLGHSPNAGPARRTLARIAYLLVPLVVLAAQYWSWDVAPVREQLALTQPRIHQVHDAPPGALDTAVVDLVGLGNLDATATAESLSALSEIGQVWAVEYDNRGLDTAVVSDLILERAGWSGVENIVLVGHSMGGIIALEVAQHLYEETPLEVTGVVLDCTPVDLHAVRAESRNAGEEMLRWAGWIPGARESRIMRMSVEIAARQERFVVPSDRWYLRIDTAELRGVIEEVLRDKILSDDAPSNGMIESQFRAIVASGAVDNLQALADERDDKARPAMVFLRPRYAPADPVVDVEYTQQILVDQSGGPDGTLLVSKLDGIGHANPIEAPAAYNEAITRRILPFLDSRPGATETNDEGVAESVVPDGS</sequence>
<dbReference type="Pfam" id="PF12697">
    <property type="entry name" value="Abhydrolase_6"/>
    <property type="match status" value="1"/>
</dbReference>
<proteinExistence type="predicted"/>
<dbReference type="EMBL" id="LS483468">
    <property type="protein sequence ID" value="SQI33869.1"/>
    <property type="molecule type" value="Genomic_DNA"/>
</dbReference>
<organism evidence="3 4">
    <name type="scientific">Rhodococcus coprophilus</name>
    <dbReference type="NCBI Taxonomy" id="38310"/>
    <lineage>
        <taxon>Bacteria</taxon>
        <taxon>Bacillati</taxon>
        <taxon>Actinomycetota</taxon>
        <taxon>Actinomycetes</taxon>
        <taxon>Mycobacteriales</taxon>
        <taxon>Nocardiaceae</taxon>
        <taxon>Rhodococcus</taxon>
    </lineage>
</organism>
<feature type="domain" description="AB hydrolase-1" evidence="2">
    <location>
        <begin position="77"/>
        <end position="355"/>
    </location>
</feature>
<reference evidence="3 4" key="1">
    <citation type="submission" date="2018-06" db="EMBL/GenBank/DDBJ databases">
        <authorList>
            <consortium name="Pathogen Informatics"/>
            <person name="Doyle S."/>
        </authorList>
    </citation>
    <scope>NUCLEOTIDE SEQUENCE [LARGE SCALE GENOMIC DNA]</scope>
    <source>
        <strain evidence="3 4">NCTC10994</strain>
    </source>
</reference>
<evidence type="ECO:0000313" key="3">
    <source>
        <dbReference type="EMBL" id="SQI33869.1"/>
    </source>
</evidence>
<evidence type="ECO:0000313" key="4">
    <source>
        <dbReference type="Proteomes" id="UP000249091"/>
    </source>
</evidence>
<dbReference type="STRING" id="1219011.GCA_001895045_02544"/>
<dbReference type="SUPFAM" id="SSF53474">
    <property type="entry name" value="alpha/beta-Hydrolases"/>
    <property type="match status" value="1"/>
</dbReference>
<dbReference type="Proteomes" id="UP000249091">
    <property type="component" value="Chromosome 1"/>
</dbReference>
<dbReference type="GO" id="GO:0003824">
    <property type="term" value="F:catalytic activity"/>
    <property type="evidence" value="ECO:0007669"/>
    <property type="project" value="UniProtKB-ARBA"/>
</dbReference>
<feature type="region of interest" description="Disordered" evidence="1">
    <location>
        <begin position="366"/>
        <end position="387"/>
    </location>
</feature>
<evidence type="ECO:0000259" key="2">
    <source>
        <dbReference type="Pfam" id="PF12697"/>
    </source>
</evidence>
<accession>A0A2X4U5F1</accession>
<dbReference type="Gene3D" id="3.40.50.1820">
    <property type="entry name" value="alpha/beta hydrolase"/>
    <property type="match status" value="1"/>
</dbReference>
<gene>
    <name evidence="3" type="ORF">NCTC10994_02669</name>
</gene>
<dbReference type="AlphaFoldDB" id="A0A2X4U5F1"/>
<name>A0A2X4U5F1_9NOCA</name>